<name>A0A0A9CCY4_ARUDO</name>
<dbReference type="EMBL" id="GBRH01223751">
    <property type="protein sequence ID" value="JAD74144.1"/>
    <property type="molecule type" value="Transcribed_RNA"/>
</dbReference>
<reference evidence="1" key="2">
    <citation type="journal article" date="2015" name="Data Brief">
        <title>Shoot transcriptome of the giant reed, Arundo donax.</title>
        <authorList>
            <person name="Barrero R.A."/>
            <person name="Guerrero F.D."/>
            <person name="Moolhuijzen P."/>
            <person name="Goolsby J.A."/>
            <person name="Tidwell J."/>
            <person name="Bellgard S.E."/>
            <person name="Bellgard M.I."/>
        </authorList>
    </citation>
    <scope>NUCLEOTIDE SEQUENCE</scope>
    <source>
        <tissue evidence="1">Shoot tissue taken approximately 20 cm above the soil surface</tissue>
    </source>
</reference>
<protein>
    <submittedName>
        <fullName evidence="1">Uncharacterized protein</fullName>
    </submittedName>
</protein>
<reference evidence="1" key="1">
    <citation type="submission" date="2014-09" db="EMBL/GenBank/DDBJ databases">
        <authorList>
            <person name="Magalhaes I.L.F."/>
            <person name="Oliveira U."/>
            <person name="Santos F.R."/>
            <person name="Vidigal T.H.D.A."/>
            <person name="Brescovit A.D."/>
            <person name="Santos A.J."/>
        </authorList>
    </citation>
    <scope>NUCLEOTIDE SEQUENCE</scope>
    <source>
        <tissue evidence="1">Shoot tissue taken approximately 20 cm above the soil surface</tissue>
    </source>
</reference>
<dbReference type="AlphaFoldDB" id="A0A0A9CCY4"/>
<sequence length="50" mass="5776">MQLMYLQTLVDTGYGSKNSCHMARHVILLVWLLFDGPSERQGTRPVLREN</sequence>
<organism evidence="1">
    <name type="scientific">Arundo donax</name>
    <name type="common">Giant reed</name>
    <name type="synonym">Donax arundinaceus</name>
    <dbReference type="NCBI Taxonomy" id="35708"/>
    <lineage>
        <taxon>Eukaryota</taxon>
        <taxon>Viridiplantae</taxon>
        <taxon>Streptophyta</taxon>
        <taxon>Embryophyta</taxon>
        <taxon>Tracheophyta</taxon>
        <taxon>Spermatophyta</taxon>
        <taxon>Magnoliopsida</taxon>
        <taxon>Liliopsida</taxon>
        <taxon>Poales</taxon>
        <taxon>Poaceae</taxon>
        <taxon>PACMAD clade</taxon>
        <taxon>Arundinoideae</taxon>
        <taxon>Arundineae</taxon>
        <taxon>Arundo</taxon>
    </lineage>
</organism>
<accession>A0A0A9CCY4</accession>
<evidence type="ECO:0000313" key="1">
    <source>
        <dbReference type="EMBL" id="JAD74144.1"/>
    </source>
</evidence>
<proteinExistence type="predicted"/>